<evidence type="ECO:0000313" key="3">
    <source>
        <dbReference type="Proteomes" id="UP000194948"/>
    </source>
</evidence>
<dbReference type="Proteomes" id="UP000194948">
    <property type="component" value="Chromosome"/>
</dbReference>
<evidence type="ECO:0000256" key="1">
    <source>
        <dbReference type="SAM" id="Phobius"/>
    </source>
</evidence>
<dbReference type="EMBL" id="CP147244">
    <property type="protein sequence ID" value="WYK01849.1"/>
    <property type="molecule type" value="Genomic_DNA"/>
</dbReference>
<feature type="transmembrane region" description="Helical" evidence="1">
    <location>
        <begin position="9"/>
        <end position="27"/>
    </location>
</feature>
<proteinExistence type="predicted"/>
<dbReference type="GO" id="GO:0005886">
    <property type="term" value="C:plasma membrane"/>
    <property type="evidence" value="ECO:0007669"/>
    <property type="project" value="TreeGrafter"/>
</dbReference>
<sequence>MSQGSKKINLGYFLLGILYLIVSLLAFRNPTGSLLSIAIVFGITFIIKGIYEILFSKRSFLLILVSIIDIMLGILLITKIGVSLVILPYIFSISFIANSIFGVFTSSMIKGTSKFERYFLIVLNILGIFAGIFLLYNPISSVLTLTFIVGAYFMMVGIQYFLAAFNLS</sequence>
<keyword evidence="1" id="KW-0812">Transmembrane</keyword>
<dbReference type="RefSeq" id="WP_086315501.1">
    <property type="nucleotide sequence ID" value="NZ_CP147244.1"/>
</dbReference>
<dbReference type="Pfam" id="PF03729">
    <property type="entry name" value="DUF308"/>
    <property type="match status" value="2"/>
</dbReference>
<keyword evidence="1" id="KW-1133">Transmembrane helix</keyword>
<evidence type="ECO:0008006" key="4">
    <source>
        <dbReference type="Google" id="ProtNLM"/>
    </source>
</evidence>
<reference evidence="2" key="2">
    <citation type="submission" date="2024-03" db="EMBL/GenBank/DDBJ databases">
        <title>The Genome Sequence of Enterococcus sp. DIV0205d.</title>
        <authorList>
            <consortium name="The Broad Institute Genomics Platform"/>
            <consortium name="The Broad Institute Microbial Omics Core"/>
            <consortium name="The Broad Institute Genomic Center for Infectious Diseases"/>
            <person name="Earl A."/>
            <person name="Manson A."/>
            <person name="Gilmore M."/>
            <person name="Schwartman J."/>
            <person name="Shea T."/>
            <person name="Abouelleil A."/>
            <person name="Cao P."/>
            <person name="Chapman S."/>
            <person name="Cusick C."/>
            <person name="Young S."/>
            <person name="Neafsey D."/>
            <person name="Nusbaum C."/>
            <person name="Birren B."/>
        </authorList>
    </citation>
    <scope>NUCLEOTIDE SEQUENCE</scope>
    <source>
        <strain evidence="2">7F3_DIV0205</strain>
    </source>
</reference>
<gene>
    <name evidence="2" type="ORF">A5821_002986</name>
</gene>
<dbReference type="AlphaFoldDB" id="A0AAQ3WBL1"/>
<organism evidence="2 3">
    <name type="scientific">Candidatus Enterococcus palustris</name>
    <dbReference type="NCBI Taxonomy" id="1834189"/>
    <lineage>
        <taxon>Bacteria</taxon>
        <taxon>Bacillati</taxon>
        <taxon>Bacillota</taxon>
        <taxon>Bacilli</taxon>
        <taxon>Lactobacillales</taxon>
        <taxon>Enterococcaceae</taxon>
        <taxon>Enterococcus</taxon>
    </lineage>
</organism>
<keyword evidence="1" id="KW-0472">Membrane</keyword>
<protein>
    <recommendedName>
        <fullName evidence="4">Acid-resistance membrane protein</fullName>
    </recommendedName>
</protein>
<name>A0AAQ3WBL1_9ENTE</name>
<dbReference type="InterPro" id="IPR005325">
    <property type="entry name" value="DUF308_memb"/>
</dbReference>
<dbReference type="PANTHER" id="PTHR34989:SF1">
    <property type="entry name" value="PROTEIN HDED"/>
    <property type="match status" value="1"/>
</dbReference>
<dbReference type="InterPro" id="IPR052712">
    <property type="entry name" value="Acid_resist_chaperone_HdeD"/>
</dbReference>
<feature type="transmembrane region" description="Helical" evidence="1">
    <location>
        <begin position="86"/>
        <end position="106"/>
    </location>
</feature>
<feature type="transmembrane region" description="Helical" evidence="1">
    <location>
        <begin position="33"/>
        <end position="51"/>
    </location>
</feature>
<feature type="transmembrane region" description="Helical" evidence="1">
    <location>
        <begin position="60"/>
        <end position="80"/>
    </location>
</feature>
<feature type="transmembrane region" description="Helical" evidence="1">
    <location>
        <begin position="142"/>
        <end position="165"/>
    </location>
</feature>
<reference evidence="2" key="1">
    <citation type="submission" date="2017-05" db="EMBL/GenBank/DDBJ databases">
        <authorList>
            <consortium name="The Broad Institute Genomics Platform"/>
            <consortium name="The Broad Institute Genomic Center for Infectious Diseases"/>
            <person name="Earl A."/>
            <person name="Manson A."/>
            <person name="Schwartman J."/>
            <person name="Gilmore M."/>
            <person name="Abouelleil A."/>
            <person name="Cao P."/>
            <person name="Chapman S."/>
            <person name="Cusick C."/>
            <person name="Shea T."/>
            <person name="Young S."/>
            <person name="Neafsey D."/>
            <person name="Nusbaum C."/>
            <person name="Birren B."/>
        </authorList>
    </citation>
    <scope>NUCLEOTIDE SEQUENCE</scope>
    <source>
        <strain evidence="2">7F3_DIV0205</strain>
    </source>
</reference>
<keyword evidence="3" id="KW-1185">Reference proteome</keyword>
<dbReference type="PANTHER" id="PTHR34989">
    <property type="entry name" value="PROTEIN HDED"/>
    <property type="match status" value="1"/>
</dbReference>
<feature type="transmembrane region" description="Helical" evidence="1">
    <location>
        <begin position="118"/>
        <end position="136"/>
    </location>
</feature>
<evidence type="ECO:0000313" key="2">
    <source>
        <dbReference type="EMBL" id="WYK01849.1"/>
    </source>
</evidence>
<accession>A0AAQ3WBL1</accession>